<dbReference type="InterPro" id="IPR013106">
    <property type="entry name" value="Ig_V-set"/>
</dbReference>
<dbReference type="EMBL" id="PPHD01005819">
    <property type="protein sequence ID" value="POI32464.1"/>
    <property type="molecule type" value="Genomic_DNA"/>
</dbReference>
<dbReference type="AlphaFoldDB" id="A0A2P4T7X7"/>
<evidence type="ECO:0000256" key="3">
    <source>
        <dbReference type="ARBA" id="ARBA00023136"/>
    </source>
</evidence>
<evidence type="ECO:0000256" key="6">
    <source>
        <dbReference type="SAM" id="SignalP"/>
    </source>
</evidence>
<feature type="region of interest" description="Disordered" evidence="4">
    <location>
        <begin position="131"/>
        <end position="174"/>
    </location>
</feature>
<evidence type="ECO:0000313" key="8">
    <source>
        <dbReference type="EMBL" id="POI32464.1"/>
    </source>
</evidence>
<feature type="compositionally biased region" description="Low complexity" evidence="4">
    <location>
        <begin position="158"/>
        <end position="170"/>
    </location>
</feature>
<evidence type="ECO:0000256" key="1">
    <source>
        <dbReference type="ARBA" id="ARBA00004370"/>
    </source>
</evidence>
<dbReference type="Gene3D" id="2.60.40.10">
    <property type="entry name" value="Immunoglobulins"/>
    <property type="match status" value="1"/>
</dbReference>
<dbReference type="OrthoDB" id="8920197at2759"/>
<dbReference type="Proteomes" id="UP000237246">
    <property type="component" value="Unassembled WGS sequence"/>
</dbReference>
<sequence>MQLLLLLCCAALCLPGWAVRGPGTVMGYIGGSLSVSCSYQKGYEMKPKFWCYPGTVSSCSFDSHIVITSEKEPWNQRDRTSIWDNRTQRVFTVTMKDLTARDEGNYLCGVQKSRLQRDVTDTVRVIVSPGPKSTADAVLPPTTPWPLPAGTDAPVETPAPRTDTAPGTDTAPDRRGALPLFPLLAGLQVLALLAMSAAVLWLNLRNGCTRPRPAAPHRFSPQ</sequence>
<dbReference type="GO" id="GO:0005886">
    <property type="term" value="C:plasma membrane"/>
    <property type="evidence" value="ECO:0007669"/>
    <property type="project" value="TreeGrafter"/>
</dbReference>
<dbReference type="InterPro" id="IPR013783">
    <property type="entry name" value="Ig-like_fold"/>
</dbReference>
<dbReference type="InterPro" id="IPR050671">
    <property type="entry name" value="CD300_family_receptors"/>
</dbReference>
<proteinExistence type="predicted"/>
<dbReference type="CDD" id="cd05716">
    <property type="entry name" value="IgV_pIgR_like"/>
    <property type="match status" value="1"/>
</dbReference>
<dbReference type="PANTHER" id="PTHR11860:SF87">
    <property type="entry name" value="CMRF35-LIKE MOLECULE 8"/>
    <property type="match status" value="1"/>
</dbReference>
<dbReference type="SUPFAM" id="SSF48726">
    <property type="entry name" value="Immunoglobulin"/>
    <property type="match status" value="1"/>
</dbReference>
<reference evidence="8 9" key="1">
    <citation type="submission" date="2018-01" db="EMBL/GenBank/DDBJ databases">
        <title>Comparison of the Chinese Bamboo Partridge and Red Junglefowl genome sequences highlights the importance of demography in genome evolution.</title>
        <authorList>
            <person name="Tiley G.P."/>
            <person name="Kimball R.T."/>
            <person name="Braun E.L."/>
            <person name="Burleigh J.G."/>
        </authorList>
    </citation>
    <scope>NUCLEOTIDE SEQUENCE [LARGE SCALE GENOMIC DNA]</scope>
    <source>
        <strain evidence="8">RTK389</strain>
        <tissue evidence="8">Blood</tissue>
    </source>
</reference>
<evidence type="ECO:0000256" key="4">
    <source>
        <dbReference type="SAM" id="MobiDB-lite"/>
    </source>
</evidence>
<feature type="domain" description="Ig-like" evidence="7">
    <location>
        <begin position="15"/>
        <end position="120"/>
    </location>
</feature>
<keyword evidence="3 5" id="KW-0472">Membrane</keyword>
<comment type="caution">
    <text evidence="8">The sequence shown here is derived from an EMBL/GenBank/DDBJ whole genome shotgun (WGS) entry which is preliminary data.</text>
</comment>
<accession>A0A2P4T7X7</accession>
<keyword evidence="5" id="KW-1133">Transmembrane helix</keyword>
<dbReference type="InterPro" id="IPR003599">
    <property type="entry name" value="Ig_sub"/>
</dbReference>
<evidence type="ECO:0000259" key="7">
    <source>
        <dbReference type="PROSITE" id="PS50835"/>
    </source>
</evidence>
<name>A0A2P4T7X7_BAMTH</name>
<evidence type="ECO:0000256" key="2">
    <source>
        <dbReference type="ARBA" id="ARBA00022692"/>
    </source>
</evidence>
<dbReference type="Pfam" id="PF07686">
    <property type="entry name" value="V-set"/>
    <property type="match status" value="1"/>
</dbReference>
<dbReference type="InterPro" id="IPR007110">
    <property type="entry name" value="Ig-like_dom"/>
</dbReference>
<gene>
    <name evidence="8" type="ORF">CIB84_003788</name>
</gene>
<feature type="transmembrane region" description="Helical" evidence="5">
    <location>
        <begin position="180"/>
        <end position="202"/>
    </location>
</feature>
<keyword evidence="9" id="KW-1185">Reference proteome</keyword>
<protein>
    <recommendedName>
        <fullName evidence="7">Ig-like domain-containing protein</fullName>
    </recommendedName>
</protein>
<keyword evidence="6" id="KW-0732">Signal</keyword>
<feature type="signal peptide" evidence="6">
    <location>
        <begin position="1"/>
        <end position="18"/>
    </location>
</feature>
<evidence type="ECO:0000313" key="9">
    <source>
        <dbReference type="Proteomes" id="UP000237246"/>
    </source>
</evidence>
<evidence type="ECO:0000256" key="5">
    <source>
        <dbReference type="SAM" id="Phobius"/>
    </source>
</evidence>
<feature type="chain" id="PRO_5015173055" description="Ig-like domain-containing protein" evidence="6">
    <location>
        <begin position="19"/>
        <end position="222"/>
    </location>
</feature>
<dbReference type="PANTHER" id="PTHR11860">
    <property type="entry name" value="POLYMERIC-IMMUNOGLOBULIN RECEPTOR"/>
    <property type="match status" value="1"/>
</dbReference>
<dbReference type="PROSITE" id="PS50835">
    <property type="entry name" value="IG_LIKE"/>
    <property type="match status" value="1"/>
</dbReference>
<organism evidence="8 9">
    <name type="scientific">Bambusicola thoracicus</name>
    <name type="common">Chinese bamboo-partridge</name>
    <name type="synonym">Perdix thoracica</name>
    <dbReference type="NCBI Taxonomy" id="9083"/>
    <lineage>
        <taxon>Eukaryota</taxon>
        <taxon>Metazoa</taxon>
        <taxon>Chordata</taxon>
        <taxon>Craniata</taxon>
        <taxon>Vertebrata</taxon>
        <taxon>Euteleostomi</taxon>
        <taxon>Archelosauria</taxon>
        <taxon>Archosauria</taxon>
        <taxon>Dinosauria</taxon>
        <taxon>Saurischia</taxon>
        <taxon>Theropoda</taxon>
        <taxon>Coelurosauria</taxon>
        <taxon>Aves</taxon>
        <taxon>Neognathae</taxon>
        <taxon>Galloanserae</taxon>
        <taxon>Galliformes</taxon>
        <taxon>Phasianidae</taxon>
        <taxon>Perdicinae</taxon>
        <taxon>Bambusicola</taxon>
    </lineage>
</organism>
<dbReference type="InterPro" id="IPR036179">
    <property type="entry name" value="Ig-like_dom_sf"/>
</dbReference>
<dbReference type="GO" id="GO:0004888">
    <property type="term" value="F:transmembrane signaling receptor activity"/>
    <property type="evidence" value="ECO:0007669"/>
    <property type="project" value="TreeGrafter"/>
</dbReference>
<dbReference type="SMART" id="SM00409">
    <property type="entry name" value="IG"/>
    <property type="match status" value="1"/>
</dbReference>
<comment type="subcellular location">
    <subcellularLocation>
        <location evidence="1">Membrane</location>
    </subcellularLocation>
</comment>
<keyword evidence="2 5" id="KW-0812">Transmembrane</keyword>